<dbReference type="OrthoDB" id="10250458at2759"/>
<name>A0A834YWD3_TETSI</name>
<dbReference type="EMBL" id="JABCRI010000014">
    <property type="protein sequence ID" value="KAF8393773.1"/>
    <property type="molecule type" value="Genomic_DNA"/>
</dbReference>
<sequence>MDRIGKDYRNGVLLTLMDLDPSKFEEDRKWFMEAMQAQTMDVIKRMKEITLVMQTPEQVLEAQGVTSGDIEDLIGSRKLCGLQVFVIQRGETIYRKAIAMVLLQRNSKPELIWFSFSKYRELDKSPDCTLNLRKDPKVTKLPLPLGRAWGASAYSFLDLGFFSGGGIDTTSRYSLMLMVRKDIPKGIEGSKHTIKENDVRNKDSSIVINLETEEKVQDNPKGEEEQQVPITEVNLIHNSEIENNSVHSKEDSQPDTNTENFLEGNHRTVEDSDSENFVSSHPKLIFMKKRL</sequence>
<dbReference type="AlphaFoldDB" id="A0A834YWD3"/>
<evidence type="ECO:0000313" key="1">
    <source>
        <dbReference type="EMBL" id="KAF8393773.1"/>
    </source>
</evidence>
<gene>
    <name evidence="1" type="ORF">HHK36_019971</name>
</gene>
<evidence type="ECO:0000313" key="2">
    <source>
        <dbReference type="Proteomes" id="UP000655225"/>
    </source>
</evidence>
<accession>A0A834YWD3</accession>
<reference evidence="1 2" key="1">
    <citation type="submission" date="2020-04" db="EMBL/GenBank/DDBJ databases">
        <title>Plant Genome Project.</title>
        <authorList>
            <person name="Zhang R.-G."/>
        </authorList>
    </citation>
    <scope>NUCLEOTIDE SEQUENCE [LARGE SCALE GENOMIC DNA]</scope>
    <source>
        <strain evidence="1">YNK0</strain>
        <tissue evidence="1">Leaf</tissue>
    </source>
</reference>
<organism evidence="1 2">
    <name type="scientific">Tetracentron sinense</name>
    <name type="common">Spur-leaf</name>
    <dbReference type="NCBI Taxonomy" id="13715"/>
    <lineage>
        <taxon>Eukaryota</taxon>
        <taxon>Viridiplantae</taxon>
        <taxon>Streptophyta</taxon>
        <taxon>Embryophyta</taxon>
        <taxon>Tracheophyta</taxon>
        <taxon>Spermatophyta</taxon>
        <taxon>Magnoliopsida</taxon>
        <taxon>Trochodendrales</taxon>
        <taxon>Trochodendraceae</taxon>
        <taxon>Tetracentron</taxon>
    </lineage>
</organism>
<comment type="caution">
    <text evidence="1">The sequence shown here is derived from an EMBL/GenBank/DDBJ whole genome shotgun (WGS) entry which is preliminary data.</text>
</comment>
<keyword evidence="2" id="KW-1185">Reference proteome</keyword>
<proteinExistence type="predicted"/>
<protein>
    <submittedName>
        <fullName evidence="1">Uncharacterized protein</fullName>
    </submittedName>
</protein>
<dbReference type="Proteomes" id="UP000655225">
    <property type="component" value="Unassembled WGS sequence"/>
</dbReference>